<dbReference type="EMBL" id="CAJQZP010000212">
    <property type="protein sequence ID" value="CAG4946475.1"/>
    <property type="molecule type" value="Genomic_DNA"/>
</dbReference>
<keyword evidence="4" id="KW-1185">Reference proteome</keyword>
<dbReference type="PANTHER" id="PTHR22803">
    <property type="entry name" value="MANNOSE, PHOSPHOLIPASE, LECTIN RECEPTOR RELATED"/>
    <property type="match status" value="1"/>
</dbReference>
<feature type="compositionally biased region" description="Acidic residues" evidence="1">
    <location>
        <begin position="410"/>
        <end position="420"/>
    </location>
</feature>
<feature type="domain" description="C-type lectin" evidence="2">
    <location>
        <begin position="256"/>
        <end position="394"/>
    </location>
</feature>
<dbReference type="SMART" id="SM00034">
    <property type="entry name" value="CLECT"/>
    <property type="match status" value="1"/>
</dbReference>
<dbReference type="PROSITE" id="PS50041">
    <property type="entry name" value="C_TYPE_LECTIN_2"/>
    <property type="match status" value="1"/>
</dbReference>
<dbReference type="CDD" id="cd00037">
    <property type="entry name" value="CLECT"/>
    <property type="match status" value="1"/>
</dbReference>
<comment type="caution">
    <text evidence="3">The sequence shown here is derived from an EMBL/GenBank/DDBJ whole genome shotgun (WGS) entry which is preliminary data.</text>
</comment>
<evidence type="ECO:0000313" key="3">
    <source>
        <dbReference type="EMBL" id="CAG4946475.1"/>
    </source>
</evidence>
<evidence type="ECO:0000256" key="1">
    <source>
        <dbReference type="SAM" id="MobiDB-lite"/>
    </source>
</evidence>
<dbReference type="Pfam" id="PF00059">
    <property type="entry name" value="Lectin_C"/>
    <property type="match status" value="1"/>
</dbReference>
<name>A0A8S3W8N8_PARAO</name>
<organism evidence="3 4">
    <name type="scientific">Parnassius apollo</name>
    <name type="common">Apollo butterfly</name>
    <name type="synonym">Papilio apollo</name>
    <dbReference type="NCBI Taxonomy" id="110799"/>
    <lineage>
        <taxon>Eukaryota</taxon>
        <taxon>Metazoa</taxon>
        <taxon>Ecdysozoa</taxon>
        <taxon>Arthropoda</taxon>
        <taxon>Hexapoda</taxon>
        <taxon>Insecta</taxon>
        <taxon>Pterygota</taxon>
        <taxon>Neoptera</taxon>
        <taxon>Endopterygota</taxon>
        <taxon>Lepidoptera</taxon>
        <taxon>Glossata</taxon>
        <taxon>Ditrysia</taxon>
        <taxon>Papilionoidea</taxon>
        <taxon>Papilionidae</taxon>
        <taxon>Parnassiinae</taxon>
        <taxon>Parnassini</taxon>
        <taxon>Parnassius</taxon>
        <taxon>Parnassius</taxon>
    </lineage>
</organism>
<evidence type="ECO:0000313" key="4">
    <source>
        <dbReference type="Proteomes" id="UP000691718"/>
    </source>
</evidence>
<feature type="region of interest" description="Disordered" evidence="1">
    <location>
        <begin position="410"/>
        <end position="438"/>
    </location>
</feature>
<gene>
    <name evidence="3" type="ORF">PAPOLLO_LOCUS3325</name>
</gene>
<proteinExistence type="predicted"/>
<accession>A0A8S3W8N8</accession>
<dbReference type="InterPro" id="IPR050111">
    <property type="entry name" value="C-type_lectin/snaclec_domain"/>
</dbReference>
<reference evidence="3" key="1">
    <citation type="submission" date="2021-04" db="EMBL/GenBank/DDBJ databases">
        <authorList>
            <person name="Tunstrom K."/>
        </authorList>
    </citation>
    <scope>NUCLEOTIDE SEQUENCE</scope>
</reference>
<dbReference type="Proteomes" id="UP000691718">
    <property type="component" value="Unassembled WGS sequence"/>
</dbReference>
<sequence length="501" mass="57159">MKFPLTIRIGDCSVKLRALRFGRVHSGYLPHTRGCKLLIPTPSPKSALLVELHKINVPCSTGYIRFALTSPALCGKLEQIPSPNRRFVYLSTSKNPEIELHGRPTFAVTYRLVDYCYDVLLTARNGSFEVEPTSKLTCSYKIHLPYGNKVALRLQMGTGPTMNRENDLANIIHEDAQAQCKGMELSLEDGESQWNHCSQPGDPLRSVQIVSERNSVRLNISVLGTKNTLAMWLKVWWMDKPIEEIIGHCDYGWVLSGDFCITAVRGTKKTWRQAEMECVRLGGHLASVLNERQQQTMDQLLLHAPGAGVDDVYWIGATDAVHEGEFRWSDSLPFTYAHWFPGWRKHSSQPNDDGTSGQDCVEVRREFPPRPTPSEPTFMWNDRGCHEHNYFVCERPSIEVLDLVNDSEFDFSSDDSEDDPTYERNRNRNYSRSPSDEFSENQNFFFSSLSLQIYQFLFLHPQFWGVGELLDHVSEVLCEDEVDEVEVNKVEAEDQLQAPET</sequence>
<dbReference type="InterPro" id="IPR001304">
    <property type="entry name" value="C-type_lectin-like"/>
</dbReference>
<dbReference type="OrthoDB" id="2142683at2759"/>
<dbReference type="AlphaFoldDB" id="A0A8S3W8N8"/>
<protein>
    <submittedName>
        <fullName evidence="3">(apollo) hypothetical protein</fullName>
    </submittedName>
</protein>
<evidence type="ECO:0000259" key="2">
    <source>
        <dbReference type="PROSITE" id="PS50041"/>
    </source>
</evidence>